<evidence type="ECO:0000256" key="3">
    <source>
        <dbReference type="ARBA" id="ARBA00022729"/>
    </source>
</evidence>
<evidence type="ECO:0000256" key="6">
    <source>
        <dbReference type="SAM" id="Phobius"/>
    </source>
</evidence>
<gene>
    <name evidence="7" type="ORF">COV59_04845</name>
</gene>
<keyword evidence="6" id="KW-0472">Membrane</keyword>
<keyword evidence="6" id="KW-1133">Transmembrane helix</keyword>
<dbReference type="InterPro" id="IPR053180">
    <property type="entry name" value="Ca-binding_acidic-repeat"/>
</dbReference>
<dbReference type="InterPro" id="IPR059100">
    <property type="entry name" value="TSP3_bac"/>
</dbReference>
<reference evidence="7 8" key="1">
    <citation type="submission" date="2017-09" db="EMBL/GenBank/DDBJ databases">
        <title>Depth-based differentiation of microbial function through sediment-hosted aquifers and enrichment of novel symbionts in the deep terrestrial subsurface.</title>
        <authorList>
            <person name="Probst A.J."/>
            <person name="Ladd B."/>
            <person name="Jarett J.K."/>
            <person name="Geller-Mcgrath D.E."/>
            <person name="Sieber C.M."/>
            <person name="Emerson J.B."/>
            <person name="Anantharaman K."/>
            <person name="Thomas B.C."/>
            <person name="Malmstrom R."/>
            <person name="Stieglmeier M."/>
            <person name="Klingl A."/>
            <person name="Woyke T."/>
            <person name="Ryan C.M."/>
            <person name="Banfield J.F."/>
        </authorList>
    </citation>
    <scope>NUCLEOTIDE SEQUENCE [LARGE SCALE GENOMIC DNA]</scope>
    <source>
        <strain evidence="7">CG11_big_fil_rev_8_21_14_0_20_39_34</strain>
    </source>
</reference>
<evidence type="ECO:0000313" key="7">
    <source>
        <dbReference type="EMBL" id="PIR03689.1"/>
    </source>
</evidence>
<evidence type="ECO:0000313" key="8">
    <source>
        <dbReference type="Proteomes" id="UP000229600"/>
    </source>
</evidence>
<evidence type="ECO:0000256" key="2">
    <source>
        <dbReference type="ARBA" id="ARBA00022525"/>
    </source>
</evidence>
<protein>
    <submittedName>
        <fullName evidence="7">Uncharacterized protein</fullName>
    </submittedName>
</protein>
<dbReference type="EMBL" id="PCWN01000010">
    <property type="protein sequence ID" value="PIR03689.1"/>
    <property type="molecule type" value="Genomic_DNA"/>
</dbReference>
<name>A0A2H0N461_9BACT</name>
<feature type="transmembrane region" description="Helical" evidence="6">
    <location>
        <begin position="17"/>
        <end position="35"/>
    </location>
</feature>
<feature type="compositionally biased region" description="Polar residues" evidence="5">
    <location>
        <begin position="218"/>
        <end position="232"/>
    </location>
</feature>
<proteinExistence type="predicted"/>
<keyword evidence="6" id="KW-0812">Transmembrane</keyword>
<evidence type="ECO:0000256" key="1">
    <source>
        <dbReference type="ARBA" id="ARBA00004613"/>
    </source>
</evidence>
<keyword evidence="2" id="KW-0964">Secreted</keyword>
<keyword evidence="3" id="KW-0732">Signal</keyword>
<dbReference type="PANTHER" id="PTHR37467:SF1">
    <property type="entry name" value="EXPORTED CALCIUM-BINDING GLYCOPROTEIN"/>
    <property type="match status" value="1"/>
</dbReference>
<dbReference type="Pfam" id="PF18884">
    <property type="entry name" value="TSP3_bac"/>
    <property type="match status" value="2"/>
</dbReference>
<comment type="subcellular location">
    <subcellularLocation>
        <location evidence="1">Secreted</location>
    </subcellularLocation>
</comment>
<evidence type="ECO:0000256" key="4">
    <source>
        <dbReference type="ARBA" id="ARBA00022837"/>
    </source>
</evidence>
<organism evidence="7 8">
    <name type="scientific">Candidatus Magasanikbacteria bacterium CG11_big_fil_rev_8_21_14_0_20_39_34</name>
    <dbReference type="NCBI Taxonomy" id="1974653"/>
    <lineage>
        <taxon>Bacteria</taxon>
        <taxon>Candidatus Magasanikiibacteriota</taxon>
    </lineage>
</organism>
<accession>A0A2H0N461</accession>
<feature type="region of interest" description="Disordered" evidence="5">
    <location>
        <begin position="209"/>
        <end position="232"/>
    </location>
</feature>
<sequence length="232" mass="25653">MEEIKRPVSRYTPVQKIGFTFLAIFGTLTLGLVFLQMQDTIFRPFALDLDNEVFKKTQEHSVDEQIRLQSIDTDKDGLNDYEELNFYGTSPYIEDSDSDGVSDKDEIDAGTDPLCPSDTDCNQEDRIPVDDPASNIRVGNIPGTGPLDIFAVASGDQVGKVSNVDVQAFIDNPEQLREALLSSGQITKEALDQISDQALIQMAKEFYQEKFPDGSPDATATSTAENTDQIEQ</sequence>
<dbReference type="AlphaFoldDB" id="A0A2H0N461"/>
<dbReference type="PANTHER" id="PTHR37467">
    <property type="entry name" value="EXPORTED CALCIUM-BINDING GLYCOPROTEIN-RELATED"/>
    <property type="match status" value="1"/>
</dbReference>
<comment type="caution">
    <text evidence="7">The sequence shown here is derived from an EMBL/GenBank/DDBJ whole genome shotgun (WGS) entry which is preliminary data.</text>
</comment>
<keyword evidence="4" id="KW-0106">Calcium</keyword>
<evidence type="ECO:0000256" key="5">
    <source>
        <dbReference type="SAM" id="MobiDB-lite"/>
    </source>
</evidence>
<dbReference type="Proteomes" id="UP000229600">
    <property type="component" value="Unassembled WGS sequence"/>
</dbReference>